<evidence type="ECO:0000256" key="6">
    <source>
        <dbReference type="SAM" id="SignalP"/>
    </source>
</evidence>
<protein>
    <recommendedName>
        <fullName evidence="4">Phosphate-binding protein</fullName>
    </recommendedName>
</protein>
<dbReference type="EMBL" id="QTUC01000001">
    <property type="protein sequence ID" value="REF36143.1"/>
    <property type="molecule type" value="Genomic_DNA"/>
</dbReference>
<feature type="region of interest" description="Disordered" evidence="5">
    <location>
        <begin position="26"/>
        <end position="52"/>
    </location>
</feature>
<dbReference type="InterPro" id="IPR050962">
    <property type="entry name" value="Phosphate-bind_PstS"/>
</dbReference>
<dbReference type="PANTHER" id="PTHR42996:SF1">
    <property type="entry name" value="PHOSPHATE-BINDING PROTEIN PSTS"/>
    <property type="match status" value="1"/>
</dbReference>
<proteinExistence type="inferred from homology"/>
<dbReference type="CDD" id="cd13565">
    <property type="entry name" value="PBP2_PstS"/>
    <property type="match status" value="1"/>
</dbReference>
<evidence type="ECO:0000256" key="2">
    <source>
        <dbReference type="ARBA" id="ARBA00022448"/>
    </source>
</evidence>
<comment type="caution">
    <text evidence="8">The sequence shown here is derived from an EMBL/GenBank/DDBJ whole genome shotgun (WGS) entry which is preliminary data.</text>
</comment>
<evidence type="ECO:0000259" key="7">
    <source>
        <dbReference type="Pfam" id="PF12849"/>
    </source>
</evidence>
<keyword evidence="2 4" id="KW-0813">Transport</keyword>
<keyword evidence="9" id="KW-1185">Reference proteome</keyword>
<dbReference type="NCBIfam" id="TIGR00975">
    <property type="entry name" value="3a0107s03"/>
    <property type="match status" value="1"/>
</dbReference>
<keyword evidence="6" id="KW-0732">Signal</keyword>
<feature type="chain" id="PRO_5038817251" description="Phosphate-binding protein" evidence="6">
    <location>
        <begin position="25"/>
        <end position="371"/>
    </location>
</feature>
<gene>
    <name evidence="8" type="ORF">DFJ64_1543</name>
</gene>
<dbReference type="PANTHER" id="PTHR42996">
    <property type="entry name" value="PHOSPHATE-BINDING PROTEIN PSTS"/>
    <property type="match status" value="1"/>
</dbReference>
<sequence length="371" mass="38417">MKRNRSGRLSAVVAAGVLALAACGNDPVASNTGNDQPTSGVTSDLSGELAAGGASSQEAAMQAWIAGFQEAHPDVTVSYDPIGSGGGRTQFLEGAYPFAGSDAVLDEEERQQSVERCGGSPAIHLPVYISPIAIVYNLEGVDDLQLSPSTIAKIFNRQITTWNDPAIAAENPGVDLPDLPISPVSRSDESGTTENFTEYLAAAAPEDWPHEPSGDWPVEGTQGAQGTSGVIQTVRGGQGTIGYADASQAGDLGTVKVKVGDEYVAYSAEAAAKVVDASPRVPGASQHDLAIELDRTTTEPGTYPIVLVSYVITCPSYDDVTEGQLVKEFLGYIASEEGQRRAADAAGSAPLSSEMTEQVQAAIEAIQVGSS</sequence>
<dbReference type="PROSITE" id="PS51257">
    <property type="entry name" value="PROKAR_LIPOPROTEIN"/>
    <property type="match status" value="1"/>
</dbReference>
<evidence type="ECO:0000313" key="9">
    <source>
        <dbReference type="Proteomes" id="UP000256485"/>
    </source>
</evidence>
<dbReference type="SUPFAM" id="SSF53850">
    <property type="entry name" value="Periplasmic binding protein-like II"/>
    <property type="match status" value="1"/>
</dbReference>
<reference evidence="8 9" key="1">
    <citation type="submission" date="2018-08" db="EMBL/GenBank/DDBJ databases">
        <title>Sequencing the genomes of 1000 actinobacteria strains.</title>
        <authorList>
            <person name="Klenk H.-P."/>
        </authorList>
    </citation>
    <scope>NUCLEOTIDE SEQUENCE [LARGE SCALE GENOMIC DNA]</scope>
    <source>
        <strain evidence="8 9">DSM 22891</strain>
    </source>
</reference>
<dbReference type="Proteomes" id="UP000256485">
    <property type="component" value="Unassembled WGS sequence"/>
</dbReference>
<dbReference type="GO" id="GO:0042301">
    <property type="term" value="F:phosphate ion binding"/>
    <property type="evidence" value="ECO:0007669"/>
    <property type="project" value="InterPro"/>
</dbReference>
<evidence type="ECO:0000256" key="1">
    <source>
        <dbReference type="ARBA" id="ARBA00008725"/>
    </source>
</evidence>
<feature type="compositionally biased region" description="Polar residues" evidence="5">
    <location>
        <begin position="28"/>
        <end position="45"/>
    </location>
</feature>
<dbReference type="GO" id="GO:0043190">
    <property type="term" value="C:ATP-binding cassette (ABC) transporter complex"/>
    <property type="evidence" value="ECO:0007669"/>
    <property type="project" value="InterPro"/>
</dbReference>
<dbReference type="InterPro" id="IPR005673">
    <property type="entry name" value="ABC_phos-bd_PstS"/>
</dbReference>
<feature type="signal peptide" evidence="6">
    <location>
        <begin position="1"/>
        <end position="24"/>
    </location>
</feature>
<keyword evidence="3 4" id="KW-0592">Phosphate transport</keyword>
<evidence type="ECO:0000313" key="8">
    <source>
        <dbReference type="EMBL" id="REF36143.1"/>
    </source>
</evidence>
<accession>A0A3D9V621</accession>
<dbReference type="PIRSF" id="PIRSF002756">
    <property type="entry name" value="PstS"/>
    <property type="match status" value="1"/>
</dbReference>
<dbReference type="RefSeq" id="WP_115849823.1">
    <property type="nucleotide sequence ID" value="NZ_QTUC01000001.1"/>
</dbReference>
<evidence type="ECO:0000256" key="5">
    <source>
        <dbReference type="SAM" id="MobiDB-lite"/>
    </source>
</evidence>
<feature type="domain" description="PBP" evidence="7">
    <location>
        <begin position="46"/>
        <end position="337"/>
    </location>
</feature>
<dbReference type="InterPro" id="IPR024370">
    <property type="entry name" value="PBP_domain"/>
</dbReference>
<dbReference type="OrthoDB" id="9801510at2"/>
<dbReference type="AlphaFoldDB" id="A0A3D9V621"/>
<organism evidence="8 9">
    <name type="scientific">Thermasporomyces composti</name>
    <dbReference type="NCBI Taxonomy" id="696763"/>
    <lineage>
        <taxon>Bacteria</taxon>
        <taxon>Bacillati</taxon>
        <taxon>Actinomycetota</taxon>
        <taxon>Actinomycetes</taxon>
        <taxon>Propionibacteriales</taxon>
        <taxon>Nocardioidaceae</taxon>
        <taxon>Thermasporomyces</taxon>
    </lineage>
</organism>
<evidence type="ECO:0000256" key="3">
    <source>
        <dbReference type="ARBA" id="ARBA00022592"/>
    </source>
</evidence>
<dbReference type="Gene3D" id="3.40.190.10">
    <property type="entry name" value="Periplasmic binding protein-like II"/>
    <property type="match status" value="2"/>
</dbReference>
<comment type="similarity">
    <text evidence="1 4">Belongs to the PstS family.</text>
</comment>
<dbReference type="Pfam" id="PF12849">
    <property type="entry name" value="PBP_like_2"/>
    <property type="match status" value="1"/>
</dbReference>
<evidence type="ECO:0000256" key="4">
    <source>
        <dbReference type="PIRNR" id="PIRNR002756"/>
    </source>
</evidence>
<dbReference type="GO" id="GO:0035435">
    <property type="term" value="P:phosphate ion transmembrane transport"/>
    <property type="evidence" value="ECO:0007669"/>
    <property type="project" value="InterPro"/>
</dbReference>
<name>A0A3D9V621_THECX</name>